<keyword evidence="9" id="KW-0762">Sugar transport</keyword>
<keyword evidence="2 7" id="KW-0813">Transport</keyword>
<evidence type="ECO:0000313" key="10">
    <source>
        <dbReference type="Proteomes" id="UP000190080"/>
    </source>
</evidence>
<dbReference type="CDD" id="cd06261">
    <property type="entry name" value="TM_PBP2"/>
    <property type="match status" value="1"/>
</dbReference>
<accession>A0A1V4I9D9</accession>
<feature type="transmembrane region" description="Helical" evidence="7">
    <location>
        <begin position="229"/>
        <end position="252"/>
    </location>
</feature>
<keyword evidence="6 7" id="KW-0472">Membrane</keyword>
<dbReference type="InterPro" id="IPR000515">
    <property type="entry name" value="MetI-like"/>
</dbReference>
<evidence type="ECO:0000256" key="5">
    <source>
        <dbReference type="ARBA" id="ARBA00022989"/>
    </source>
</evidence>
<proteinExistence type="inferred from homology"/>
<dbReference type="AlphaFoldDB" id="A0A1V4I9D9"/>
<comment type="subcellular location">
    <subcellularLocation>
        <location evidence="1 7">Cell membrane</location>
        <topology evidence="1 7">Multi-pass membrane protein</topology>
    </subcellularLocation>
</comment>
<dbReference type="Pfam" id="PF00528">
    <property type="entry name" value="BPD_transp_1"/>
    <property type="match status" value="1"/>
</dbReference>
<keyword evidence="10" id="KW-1185">Reference proteome</keyword>
<evidence type="ECO:0000256" key="1">
    <source>
        <dbReference type="ARBA" id="ARBA00004651"/>
    </source>
</evidence>
<feature type="transmembrane region" description="Helical" evidence="7">
    <location>
        <begin position="92"/>
        <end position="113"/>
    </location>
</feature>
<dbReference type="STRING" id="1450648.CLORY_42590"/>
<name>A0A1V4I9D9_9CLOT</name>
<dbReference type="RefSeq" id="WP_079428301.1">
    <property type="nucleotide sequence ID" value="NZ_MZGV01000094.1"/>
</dbReference>
<sequence length="318" mass="35705">MQTSENIVRTINHRNKKSFFKKLVAQKELVLITLPFLILLIVFNYVPLWGWLMAFQDYKPVLGIQHSAWVGLQNFREIFTDPDFYHALRNTLGISILKFIFGFLTAITLAVLINEVRSKKYKKVVQTISYLPHFVSWVVAANIVYNVLSADGGIVNTILVNLHIVKHGIGFMGIPKAFWFIMMGSDVWKEVGWNSIIYLSAMTAIDSELYEAASIDGAGRLKKIFSITLPSIVPTIKILMILSIGSLLSVGFEQTYLLSNPSVIDYSQTLELYVYNYGIPLGRISFATAAGIFNSVVALILVTSFNRLSKMIDGESAF</sequence>
<evidence type="ECO:0000256" key="6">
    <source>
        <dbReference type="ARBA" id="ARBA00023136"/>
    </source>
</evidence>
<evidence type="ECO:0000259" key="8">
    <source>
        <dbReference type="PROSITE" id="PS50928"/>
    </source>
</evidence>
<dbReference type="PANTHER" id="PTHR43227">
    <property type="entry name" value="BLL4140 PROTEIN"/>
    <property type="match status" value="1"/>
</dbReference>
<dbReference type="PROSITE" id="PS50928">
    <property type="entry name" value="ABC_TM1"/>
    <property type="match status" value="1"/>
</dbReference>
<comment type="similarity">
    <text evidence="7">Belongs to the binding-protein-dependent transport system permease family.</text>
</comment>
<dbReference type="Gene3D" id="1.10.3720.10">
    <property type="entry name" value="MetI-like"/>
    <property type="match status" value="1"/>
</dbReference>
<comment type="caution">
    <text evidence="9">The sequence shown here is derived from an EMBL/GenBank/DDBJ whole genome shotgun (WGS) entry which is preliminary data.</text>
</comment>
<gene>
    <name evidence="9" type="primary">yteP_24</name>
    <name evidence="9" type="ORF">CLORY_42590</name>
</gene>
<evidence type="ECO:0000256" key="4">
    <source>
        <dbReference type="ARBA" id="ARBA00022692"/>
    </source>
</evidence>
<dbReference type="EMBL" id="MZGV01000094">
    <property type="protein sequence ID" value="OPJ56611.1"/>
    <property type="molecule type" value="Genomic_DNA"/>
</dbReference>
<dbReference type="GO" id="GO:0005886">
    <property type="term" value="C:plasma membrane"/>
    <property type="evidence" value="ECO:0007669"/>
    <property type="project" value="UniProtKB-SubCell"/>
</dbReference>
<feature type="transmembrane region" description="Helical" evidence="7">
    <location>
        <begin position="284"/>
        <end position="302"/>
    </location>
</feature>
<evidence type="ECO:0000256" key="7">
    <source>
        <dbReference type="RuleBase" id="RU363032"/>
    </source>
</evidence>
<dbReference type="OrthoDB" id="384651at2"/>
<reference evidence="9 10" key="1">
    <citation type="submission" date="2017-03" db="EMBL/GenBank/DDBJ databases">
        <title>Genome sequence of Clostridium oryzae DSM 28571.</title>
        <authorList>
            <person name="Poehlein A."/>
            <person name="Daniel R."/>
        </authorList>
    </citation>
    <scope>NUCLEOTIDE SEQUENCE [LARGE SCALE GENOMIC DNA]</scope>
    <source>
        <strain evidence="9 10">DSM 28571</strain>
    </source>
</reference>
<dbReference type="GO" id="GO:0055085">
    <property type="term" value="P:transmembrane transport"/>
    <property type="evidence" value="ECO:0007669"/>
    <property type="project" value="InterPro"/>
</dbReference>
<evidence type="ECO:0000256" key="3">
    <source>
        <dbReference type="ARBA" id="ARBA00022475"/>
    </source>
</evidence>
<dbReference type="SUPFAM" id="SSF161098">
    <property type="entry name" value="MetI-like"/>
    <property type="match status" value="1"/>
</dbReference>
<feature type="transmembrane region" description="Helical" evidence="7">
    <location>
        <begin position="29"/>
        <end position="52"/>
    </location>
</feature>
<evidence type="ECO:0000313" key="9">
    <source>
        <dbReference type="EMBL" id="OPJ56611.1"/>
    </source>
</evidence>
<protein>
    <submittedName>
        <fullName evidence="9">Putative multiple-sugar transport system permease YteP</fullName>
    </submittedName>
</protein>
<evidence type="ECO:0000256" key="2">
    <source>
        <dbReference type="ARBA" id="ARBA00022448"/>
    </source>
</evidence>
<dbReference type="InterPro" id="IPR050809">
    <property type="entry name" value="UgpAE/MalFG_permease"/>
</dbReference>
<keyword evidence="5 7" id="KW-1133">Transmembrane helix</keyword>
<keyword evidence="4 7" id="KW-0812">Transmembrane</keyword>
<keyword evidence="3" id="KW-1003">Cell membrane</keyword>
<feature type="domain" description="ABC transmembrane type-1" evidence="8">
    <location>
        <begin position="88"/>
        <end position="305"/>
    </location>
</feature>
<organism evidence="9 10">
    <name type="scientific">Clostridium oryzae</name>
    <dbReference type="NCBI Taxonomy" id="1450648"/>
    <lineage>
        <taxon>Bacteria</taxon>
        <taxon>Bacillati</taxon>
        <taxon>Bacillota</taxon>
        <taxon>Clostridia</taxon>
        <taxon>Eubacteriales</taxon>
        <taxon>Clostridiaceae</taxon>
        <taxon>Clostridium</taxon>
    </lineage>
</organism>
<dbReference type="PANTHER" id="PTHR43227:SF11">
    <property type="entry name" value="BLL4140 PROTEIN"/>
    <property type="match status" value="1"/>
</dbReference>
<dbReference type="InterPro" id="IPR035906">
    <property type="entry name" value="MetI-like_sf"/>
</dbReference>
<dbReference type="Proteomes" id="UP000190080">
    <property type="component" value="Unassembled WGS sequence"/>
</dbReference>